<reference evidence="5 6" key="1">
    <citation type="submission" date="2020-08" db="EMBL/GenBank/DDBJ databases">
        <title>Genomic Encyclopedia of Type Strains, Phase IV (KMG-V): Genome sequencing to study the core and pangenomes of soil and plant-associated prokaryotes.</title>
        <authorList>
            <person name="Whitman W."/>
        </authorList>
    </citation>
    <scope>NUCLEOTIDE SEQUENCE [LARGE SCALE GENOMIC DNA]</scope>
    <source>
        <strain evidence="5 6">S3M1</strain>
    </source>
</reference>
<evidence type="ECO:0000313" key="6">
    <source>
        <dbReference type="Proteomes" id="UP000537204"/>
    </source>
</evidence>
<dbReference type="InterPro" id="IPR015927">
    <property type="entry name" value="Peptidase_S24_S26A/B/C"/>
</dbReference>
<feature type="domain" description="Peptidase S24/S26A/S26B/S26C" evidence="4">
    <location>
        <begin position="130"/>
        <end position="225"/>
    </location>
</feature>
<dbReference type="AlphaFoldDB" id="A0A7W8ZRH2"/>
<evidence type="ECO:0000259" key="4">
    <source>
        <dbReference type="Pfam" id="PF00717"/>
    </source>
</evidence>
<keyword evidence="1" id="KW-0805">Transcription regulation</keyword>
<evidence type="ECO:0000313" key="5">
    <source>
        <dbReference type="EMBL" id="MBB5638849.1"/>
    </source>
</evidence>
<dbReference type="Proteomes" id="UP000537204">
    <property type="component" value="Unassembled WGS sequence"/>
</dbReference>
<dbReference type="Gene3D" id="2.10.109.10">
    <property type="entry name" value="Umud Fragment, subunit A"/>
    <property type="match status" value="1"/>
</dbReference>
<proteinExistence type="predicted"/>
<dbReference type="EMBL" id="JACHCE010000010">
    <property type="protein sequence ID" value="MBB5638849.1"/>
    <property type="molecule type" value="Genomic_DNA"/>
</dbReference>
<evidence type="ECO:0000256" key="3">
    <source>
        <dbReference type="ARBA" id="ARBA00023163"/>
    </source>
</evidence>
<dbReference type="SUPFAM" id="SSF51306">
    <property type="entry name" value="LexA/Signal peptidase"/>
    <property type="match status" value="1"/>
</dbReference>
<accession>A0A7W8ZRH2</accession>
<gene>
    <name evidence="5" type="ORF">HDE68_004784</name>
</gene>
<comment type="caution">
    <text evidence="5">The sequence shown here is derived from an EMBL/GenBank/DDBJ whole genome shotgun (WGS) entry which is preliminary data.</text>
</comment>
<dbReference type="RefSeq" id="WP_183884643.1">
    <property type="nucleotide sequence ID" value="NZ_JACHCE010000010.1"/>
</dbReference>
<dbReference type="InterPro" id="IPR036286">
    <property type="entry name" value="LexA/Signal_pep-like_sf"/>
</dbReference>
<name>A0A7W8ZRH2_9SPHI</name>
<protein>
    <submittedName>
        <fullName evidence="5">SOS-response transcriptional repressor LexA</fullName>
    </submittedName>
</protein>
<dbReference type="PANTHER" id="PTHR40661">
    <property type="match status" value="1"/>
</dbReference>
<dbReference type="GO" id="GO:0003677">
    <property type="term" value="F:DNA binding"/>
    <property type="evidence" value="ECO:0007669"/>
    <property type="project" value="UniProtKB-KW"/>
</dbReference>
<dbReference type="PANTHER" id="PTHR40661:SF1">
    <property type="entry name" value="HTH CRO_C1-TYPE DOMAIN-CONTAINING PROTEIN"/>
    <property type="match status" value="1"/>
</dbReference>
<dbReference type="CDD" id="cd06529">
    <property type="entry name" value="S24_LexA-like"/>
    <property type="match status" value="1"/>
</dbReference>
<dbReference type="Pfam" id="PF00717">
    <property type="entry name" value="Peptidase_S24"/>
    <property type="match status" value="1"/>
</dbReference>
<dbReference type="InterPro" id="IPR039418">
    <property type="entry name" value="LexA-like"/>
</dbReference>
<evidence type="ECO:0000256" key="2">
    <source>
        <dbReference type="ARBA" id="ARBA00023125"/>
    </source>
</evidence>
<organism evidence="5 6">
    <name type="scientific">Pedobacter cryoconitis</name>
    <dbReference type="NCBI Taxonomy" id="188932"/>
    <lineage>
        <taxon>Bacteria</taxon>
        <taxon>Pseudomonadati</taxon>
        <taxon>Bacteroidota</taxon>
        <taxon>Sphingobacteriia</taxon>
        <taxon>Sphingobacteriales</taxon>
        <taxon>Sphingobacteriaceae</taxon>
        <taxon>Pedobacter</taxon>
    </lineage>
</organism>
<sequence length="235" mass="26420">MDIIKKINDIAIEFFDDNNSRFAAKMATSEANIRNYRSKIIPKVDFIVRLCNELEISFEWMFNNAGPMKVIHGSTLLSASGELREVSAAGNLPVNKTEQGVPLYDLKAATSLIRLFEGHESIIDYITIPNLPRVDGALYVTGDSMYPLLKSGDIVIYKKVNNIEEGIFYGEMYLLAIDIDGDEATVIKYIQQSEKGEQYIKLTSQHDHHSAKDIHLKHVKAIAIVKASIRINSMQ</sequence>
<evidence type="ECO:0000256" key="1">
    <source>
        <dbReference type="ARBA" id="ARBA00023015"/>
    </source>
</evidence>
<keyword evidence="2" id="KW-0238">DNA-binding</keyword>
<keyword evidence="3" id="KW-0804">Transcription</keyword>